<dbReference type="RefSeq" id="WP_270086375.1">
    <property type="nucleotide sequence ID" value="NZ_CP115300.1"/>
</dbReference>
<gene>
    <name evidence="2" type="ORF">O1G22_08925</name>
</gene>
<sequence>MSAAQPADRSPHEVLERYHQAMLAMSADDLADLYEVDAVHELPFLFPGMPACLKGREEVRATYRAAWEHSTARAGALRDVTVHTTSDPEVVIAEQTVVGTVTGSGAPFAFSNVLVIRVRGGLITQVRDYMDGLRIAHSLGRLPAVTAMLEGERL</sequence>
<name>A0ABY7PHH8_9ACTN</name>
<dbReference type="SUPFAM" id="SSF54427">
    <property type="entry name" value="NTF2-like"/>
    <property type="match status" value="1"/>
</dbReference>
<evidence type="ECO:0000313" key="2">
    <source>
        <dbReference type="EMBL" id="WBO69162.1"/>
    </source>
</evidence>
<dbReference type="InterPro" id="IPR037401">
    <property type="entry name" value="SnoaL-like"/>
</dbReference>
<feature type="domain" description="SnoaL-like" evidence="1">
    <location>
        <begin position="16"/>
        <end position="125"/>
    </location>
</feature>
<dbReference type="EMBL" id="CP115300">
    <property type="protein sequence ID" value="WBO69162.1"/>
    <property type="molecule type" value="Genomic_DNA"/>
</dbReference>
<reference evidence="2 3" key="1">
    <citation type="submission" date="2022-12" db="EMBL/GenBank/DDBJ databases">
        <authorList>
            <person name="Mo P."/>
        </authorList>
    </citation>
    <scope>NUCLEOTIDE SEQUENCE [LARGE SCALE GENOMIC DNA]</scope>
    <source>
        <strain evidence="2 3">HUAS 2-6</strain>
    </source>
</reference>
<keyword evidence="3" id="KW-1185">Reference proteome</keyword>
<accession>A0ABY7PHH8</accession>
<evidence type="ECO:0000259" key="1">
    <source>
        <dbReference type="Pfam" id="PF12680"/>
    </source>
</evidence>
<dbReference type="Gene3D" id="3.10.450.50">
    <property type="match status" value="1"/>
</dbReference>
<dbReference type="CDD" id="cd00531">
    <property type="entry name" value="NTF2_like"/>
    <property type="match status" value="1"/>
</dbReference>
<dbReference type="InterPro" id="IPR032710">
    <property type="entry name" value="NTF2-like_dom_sf"/>
</dbReference>
<proteinExistence type="predicted"/>
<organism evidence="2 3">
    <name type="scientific">Streptomyces camelliae</name>
    <dbReference type="NCBI Taxonomy" id="3004093"/>
    <lineage>
        <taxon>Bacteria</taxon>
        <taxon>Bacillati</taxon>
        <taxon>Actinomycetota</taxon>
        <taxon>Actinomycetes</taxon>
        <taxon>Kitasatosporales</taxon>
        <taxon>Streptomycetaceae</taxon>
        <taxon>Streptomyces</taxon>
    </lineage>
</organism>
<evidence type="ECO:0000313" key="3">
    <source>
        <dbReference type="Proteomes" id="UP001212326"/>
    </source>
</evidence>
<protein>
    <submittedName>
        <fullName evidence="2">Nuclear transport factor 2 family protein</fullName>
    </submittedName>
</protein>
<dbReference type="Pfam" id="PF12680">
    <property type="entry name" value="SnoaL_2"/>
    <property type="match status" value="1"/>
</dbReference>
<dbReference type="Proteomes" id="UP001212326">
    <property type="component" value="Chromosome"/>
</dbReference>